<feature type="compositionally biased region" description="Basic and acidic residues" evidence="1">
    <location>
        <begin position="369"/>
        <end position="382"/>
    </location>
</feature>
<feature type="region of interest" description="Disordered" evidence="1">
    <location>
        <begin position="236"/>
        <end position="260"/>
    </location>
</feature>
<dbReference type="GO" id="GO:0006364">
    <property type="term" value="P:rRNA processing"/>
    <property type="evidence" value="ECO:0007669"/>
    <property type="project" value="TreeGrafter"/>
</dbReference>
<keyword evidence="3" id="KW-1185">Reference proteome</keyword>
<feature type="compositionally biased region" description="Polar residues" evidence="1">
    <location>
        <begin position="427"/>
        <end position="442"/>
    </location>
</feature>
<dbReference type="Gene3D" id="2.130.10.10">
    <property type="entry name" value="YVTN repeat-like/Quinoprotein amine dehydrogenase"/>
    <property type="match status" value="1"/>
</dbReference>
<dbReference type="EMBL" id="RCHS01003104">
    <property type="protein sequence ID" value="RMX43865.1"/>
    <property type="molecule type" value="Genomic_DNA"/>
</dbReference>
<gene>
    <name evidence="2" type="ORF">pdam_00022852</name>
</gene>
<sequence length="659" mass="73275">MQQFKGGAIPKNRRNTQISKNVLLLKKNDFHNVNGGTCMPTQSEMSTIKRSDHLKQFKRNLEFDADMSDDMVKEHLEATFPYLKGRRFSCAAVVRIDRDRSKFEYYGHPRVWDSNFIRTKIKGNSTLYLLESLDSERGAVTGLCKGFDVANVNGAISDEQQILNDSTSGISESDNVVSEVSKEPGWVTITLRADQSPYEPVLGRTRIYYERSPREEFLEEIVFNFDEQKELYETLIRRRSGSSGNRESGDSGGGNSGGLNKGYGKQISEAFGSSQLPHVLSILIYTAARHGAKEFIEIVFNSSAGGVVFNSYKDNATLPESVARDSGNDEIANYLEEITKRFSQEIQNGKQFSQTVDWLELVKATEEAQTKMNQDTDKKHANQVESGYSADIDSSSSAVSDQEDSDCGVPPNLDRGEDEIEKESVISKGSSEKTFTSSTVMSRRTKDSARGSIVGEIDEAAEDVKTSLDSFETTAMSSCGNFAFINIQFGIHRGSLREPKAHNGQVRGVAIDNINQQVMTTGADCKLKFWSDTGTDADKEFGDVKEITTEGNHTSSASDNRADYKNLDQISDGRAPPSFLSNSRWRLTNSSTQIKIGEQTTGAIIAAPFFLPTTQELVPKFFQTEEDQTDEEDAKPKIPDMKQLKQYGHDLSRRNCCVL</sequence>
<dbReference type="OrthoDB" id="5985658at2759"/>
<evidence type="ECO:0000313" key="2">
    <source>
        <dbReference type="EMBL" id="RMX43865.1"/>
    </source>
</evidence>
<feature type="region of interest" description="Disordered" evidence="1">
    <location>
        <begin position="541"/>
        <end position="575"/>
    </location>
</feature>
<evidence type="ECO:0000256" key="1">
    <source>
        <dbReference type="SAM" id="MobiDB-lite"/>
    </source>
</evidence>
<dbReference type="STRING" id="46731.A0A3M6TR26"/>
<protein>
    <submittedName>
        <fullName evidence="2">Uncharacterized protein</fullName>
    </submittedName>
</protein>
<dbReference type="AlphaFoldDB" id="A0A3M6TR26"/>
<feature type="region of interest" description="Disordered" evidence="1">
    <location>
        <begin position="369"/>
        <end position="450"/>
    </location>
</feature>
<accession>A0A3M6TR26</accession>
<dbReference type="Proteomes" id="UP000275408">
    <property type="component" value="Unassembled WGS sequence"/>
</dbReference>
<dbReference type="GO" id="GO:0034388">
    <property type="term" value="C:Pwp2p-containing subcomplex of 90S preribosome"/>
    <property type="evidence" value="ECO:0007669"/>
    <property type="project" value="TreeGrafter"/>
</dbReference>
<dbReference type="InterPro" id="IPR015943">
    <property type="entry name" value="WD40/YVTN_repeat-like_dom_sf"/>
</dbReference>
<comment type="caution">
    <text evidence="2">The sequence shown here is derived from an EMBL/GenBank/DDBJ whole genome shotgun (WGS) entry which is preliminary data.</text>
</comment>
<reference evidence="2 3" key="1">
    <citation type="journal article" date="2018" name="Sci. Rep.">
        <title>Comparative analysis of the Pocillopora damicornis genome highlights role of immune system in coral evolution.</title>
        <authorList>
            <person name="Cunning R."/>
            <person name="Bay R.A."/>
            <person name="Gillette P."/>
            <person name="Baker A.C."/>
            <person name="Traylor-Knowles N."/>
        </authorList>
    </citation>
    <scope>NUCLEOTIDE SEQUENCE [LARGE SCALE GENOMIC DNA]</scope>
    <source>
        <strain evidence="2">RSMAS</strain>
        <tissue evidence="2">Whole animal</tissue>
    </source>
</reference>
<dbReference type="PANTHER" id="PTHR22840">
    <property type="entry name" value="WD REPEAT-CONTAINING PROTEIN 36"/>
    <property type="match status" value="1"/>
</dbReference>
<name>A0A3M6TR26_POCDA</name>
<feature type="compositionally biased region" description="Gly residues" evidence="1">
    <location>
        <begin position="250"/>
        <end position="260"/>
    </location>
</feature>
<feature type="compositionally biased region" description="Polar residues" evidence="1">
    <location>
        <begin position="549"/>
        <end position="559"/>
    </location>
</feature>
<proteinExistence type="predicted"/>
<dbReference type="PANTHER" id="PTHR22840:SF12">
    <property type="entry name" value="WD REPEAT-CONTAINING PROTEIN 36"/>
    <property type="match status" value="1"/>
</dbReference>
<evidence type="ECO:0000313" key="3">
    <source>
        <dbReference type="Proteomes" id="UP000275408"/>
    </source>
</evidence>
<organism evidence="2 3">
    <name type="scientific">Pocillopora damicornis</name>
    <name type="common">Cauliflower coral</name>
    <name type="synonym">Millepora damicornis</name>
    <dbReference type="NCBI Taxonomy" id="46731"/>
    <lineage>
        <taxon>Eukaryota</taxon>
        <taxon>Metazoa</taxon>
        <taxon>Cnidaria</taxon>
        <taxon>Anthozoa</taxon>
        <taxon>Hexacorallia</taxon>
        <taxon>Scleractinia</taxon>
        <taxon>Astrocoeniina</taxon>
        <taxon>Pocilloporidae</taxon>
        <taxon>Pocillopora</taxon>
    </lineage>
</organism>
<feature type="compositionally biased region" description="Low complexity" evidence="1">
    <location>
        <begin position="386"/>
        <end position="400"/>
    </location>
</feature>
<dbReference type="GO" id="GO:0032040">
    <property type="term" value="C:small-subunit processome"/>
    <property type="evidence" value="ECO:0007669"/>
    <property type="project" value="TreeGrafter"/>
</dbReference>